<feature type="domain" description="hAT-like transposase RNase-H fold" evidence="2">
    <location>
        <begin position="1"/>
        <end position="69"/>
    </location>
</feature>
<reference evidence="3 4" key="1">
    <citation type="journal article" date="2024" name="Plant J.">
        <title>Genome sequences and population genomics reveal climatic adaptation and genomic divergence between two closely related sweetgum species.</title>
        <authorList>
            <person name="Xu W.Q."/>
            <person name="Ren C.Q."/>
            <person name="Zhang X.Y."/>
            <person name="Comes H.P."/>
            <person name="Liu X.H."/>
            <person name="Li Y.G."/>
            <person name="Kettle C.J."/>
            <person name="Jalonen R."/>
            <person name="Gaisberger H."/>
            <person name="Ma Y.Z."/>
            <person name="Qiu Y.X."/>
        </authorList>
    </citation>
    <scope>NUCLEOTIDE SEQUENCE [LARGE SCALE GENOMIC DNA]</scope>
    <source>
        <strain evidence="3">Hangzhou</strain>
    </source>
</reference>
<evidence type="ECO:0000259" key="1">
    <source>
        <dbReference type="Pfam" id="PF05699"/>
    </source>
</evidence>
<sequence length="202" mass="23349">MVEAMKTKFDKYWGKLGKMNLLILVALVLDPQFKLVYVKWSFEQNYDVVVAMEMEKKVKDCLIRLYNWYDARDSSNNVQNTNTNESRSINDADMEEHDARAFLVSQFQKHLKEEDSMLSKSELERYLMDGCEADRGKFDILGWWKHNSTKYRILSQVTRDVLVVPVSTVASESAFSTGGRVLDPFRSSLSHKTVEALICAQN</sequence>
<dbReference type="Pfam" id="PF05699">
    <property type="entry name" value="Dimer_Tnp_hAT"/>
    <property type="match status" value="1"/>
</dbReference>
<name>A0AAP0S1S9_LIQFO</name>
<dbReference type="GO" id="GO:0046983">
    <property type="term" value="F:protein dimerization activity"/>
    <property type="evidence" value="ECO:0007669"/>
    <property type="project" value="InterPro"/>
</dbReference>
<dbReference type="GO" id="GO:0003677">
    <property type="term" value="F:DNA binding"/>
    <property type="evidence" value="ECO:0007669"/>
    <property type="project" value="InterPro"/>
</dbReference>
<organism evidence="3 4">
    <name type="scientific">Liquidambar formosana</name>
    <name type="common">Formosan gum</name>
    <dbReference type="NCBI Taxonomy" id="63359"/>
    <lineage>
        <taxon>Eukaryota</taxon>
        <taxon>Viridiplantae</taxon>
        <taxon>Streptophyta</taxon>
        <taxon>Embryophyta</taxon>
        <taxon>Tracheophyta</taxon>
        <taxon>Spermatophyta</taxon>
        <taxon>Magnoliopsida</taxon>
        <taxon>eudicotyledons</taxon>
        <taxon>Gunneridae</taxon>
        <taxon>Pentapetalae</taxon>
        <taxon>Saxifragales</taxon>
        <taxon>Altingiaceae</taxon>
        <taxon>Liquidambar</taxon>
    </lineage>
</organism>
<comment type="caution">
    <text evidence="3">The sequence shown here is derived from an EMBL/GenBank/DDBJ whole genome shotgun (WGS) entry which is preliminary data.</text>
</comment>
<dbReference type="InterPro" id="IPR025525">
    <property type="entry name" value="hAT-like_transposase_RNase-H"/>
</dbReference>
<evidence type="ECO:0008006" key="5">
    <source>
        <dbReference type="Google" id="ProtNLM"/>
    </source>
</evidence>
<dbReference type="InterPro" id="IPR008906">
    <property type="entry name" value="HATC_C_dom"/>
</dbReference>
<evidence type="ECO:0000313" key="3">
    <source>
        <dbReference type="EMBL" id="KAK9288223.1"/>
    </source>
</evidence>
<feature type="domain" description="HAT C-terminal dimerisation" evidence="1">
    <location>
        <begin position="122"/>
        <end position="201"/>
    </location>
</feature>
<dbReference type="EMBL" id="JBBPBK010000003">
    <property type="protein sequence ID" value="KAK9288223.1"/>
    <property type="molecule type" value="Genomic_DNA"/>
</dbReference>
<dbReference type="PANTHER" id="PTHR23272:SF193">
    <property type="entry name" value="OS07G0624100 PROTEIN"/>
    <property type="match status" value="1"/>
</dbReference>
<evidence type="ECO:0000259" key="2">
    <source>
        <dbReference type="Pfam" id="PF14372"/>
    </source>
</evidence>
<protein>
    <recommendedName>
        <fullName evidence="5">Transposase</fullName>
    </recommendedName>
</protein>
<dbReference type="AlphaFoldDB" id="A0AAP0S1S9"/>
<dbReference type="Proteomes" id="UP001415857">
    <property type="component" value="Unassembled WGS sequence"/>
</dbReference>
<gene>
    <name evidence="3" type="ORF">L1049_016672</name>
</gene>
<proteinExistence type="predicted"/>
<evidence type="ECO:0000313" key="4">
    <source>
        <dbReference type="Proteomes" id="UP001415857"/>
    </source>
</evidence>
<dbReference type="Pfam" id="PF14372">
    <property type="entry name" value="hAT-like_RNase-H"/>
    <property type="match status" value="1"/>
</dbReference>
<dbReference type="InterPro" id="IPR012337">
    <property type="entry name" value="RNaseH-like_sf"/>
</dbReference>
<keyword evidence="4" id="KW-1185">Reference proteome</keyword>
<dbReference type="SUPFAM" id="SSF53098">
    <property type="entry name" value="Ribonuclease H-like"/>
    <property type="match status" value="1"/>
</dbReference>
<accession>A0AAP0S1S9</accession>
<dbReference type="PANTHER" id="PTHR23272">
    <property type="entry name" value="BED FINGER-RELATED"/>
    <property type="match status" value="1"/>
</dbReference>